<dbReference type="Proteomes" id="UP001187192">
    <property type="component" value="Unassembled WGS sequence"/>
</dbReference>
<dbReference type="EMBL" id="BTGU01000024">
    <property type="protein sequence ID" value="GMN46931.1"/>
    <property type="molecule type" value="Genomic_DNA"/>
</dbReference>
<dbReference type="AlphaFoldDB" id="A0AA88D8H0"/>
<proteinExistence type="predicted"/>
<evidence type="ECO:0000313" key="1">
    <source>
        <dbReference type="EMBL" id="GMN46931.1"/>
    </source>
</evidence>
<reference evidence="1" key="1">
    <citation type="submission" date="2023-07" db="EMBL/GenBank/DDBJ databases">
        <title>draft genome sequence of fig (Ficus carica).</title>
        <authorList>
            <person name="Takahashi T."/>
            <person name="Nishimura K."/>
        </authorList>
    </citation>
    <scope>NUCLEOTIDE SEQUENCE</scope>
</reference>
<sequence length="54" mass="6233">MLSHINSMYNNQMRMYNNQMRMMQAVFQMNPNFTFPARSSRTTCPSAPSGPADK</sequence>
<evidence type="ECO:0000313" key="2">
    <source>
        <dbReference type="Proteomes" id="UP001187192"/>
    </source>
</evidence>
<comment type="caution">
    <text evidence="1">The sequence shown here is derived from an EMBL/GenBank/DDBJ whole genome shotgun (WGS) entry which is preliminary data.</text>
</comment>
<gene>
    <name evidence="1" type="ORF">TIFTF001_016114</name>
</gene>
<organism evidence="1 2">
    <name type="scientific">Ficus carica</name>
    <name type="common">Common fig</name>
    <dbReference type="NCBI Taxonomy" id="3494"/>
    <lineage>
        <taxon>Eukaryota</taxon>
        <taxon>Viridiplantae</taxon>
        <taxon>Streptophyta</taxon>
        <taxon>Embryophyta</taxon>
        <taxon>Tracheophyta</taxon>
        <taxon>Spermatophyta</taxon>
        <taxon>Magnoliopsida</taxon>
        <taxon>eudicotyledons</taxon>
        <taxon>Gunneridae</taxon>
        <taxon>Pentapetalae</taxon>
        <taxon>rosids</taxon>
        <taxon>fabids</taxon>
        <taxon>Rosales</taxon>
        <taxon>Moraceae</taxon>
        <taxon>Ficeae</taxon>
        <taxon>Ficus</taxon>
    </lineage>
</organism>
<protein>
    <submittedName>
        <fullName evidence="1">Uncharacterized protein</fullName>
    </submittedName>
</protein>
<accession>A0AA88D8H0</accession>
<name>A0AA88D8H0_FICCA</name>
<keyword evidence="2" id="KW-1185">Reference proteome</keyword>